<proteinExistence type="predicted"/>
<feature type="coiled-coil region" evidence="2">
    <location>
        <begin position="579"/>
        <end position="606"/>
    </location>
</feature>
<dbReference type="PANTHER" id="PTHR18870:SF9">
    <property type="entry name" value="PROTEIN TAG-278-RELATED"/>
    <property type="match status" value="1"/>
</dbReference>
<feature type="coiled-coil region" evidence="2">
    <location>
        <begin position="416"/>
        <end position="469"/>
    </location>
</feature>
<evidence type="ECO:0000259" key="4">
    <source>
        <dbReference type="Pfam" id="PF15665"/>
    </source>
</evidence>
<dbReference type="PANTHER" id="PTHR18870">
    <property type="entry name" value="PROTEIN TAG-278-RELATED"/>
    <property type="match status" value="1"/>
</dbReference>
<feature type="coiled-coil region" evidence="2">
    <location>
        <begin position="246"/>
        <end position="273"/>
    </location>
</feature>
<keyword evidence="6" id="KW-1185">Reference proteome</keyword>
<evidence type="ECO:0000313" key="6">
    <source>
        <dbReference type="Proteomes" id="UP000054928"/>
    </source>
</evidence>
<feature type="region of interest" description="Disordered" evidence="3">
    <location>
        <begin position="1010"/>
        <end position="1038"/>
    </location>
</feature>
<feature type="coiled-coil region" evidence="2">
    <location>
        <begin position="306"/>
        <end position="386"/>
    </location>
</feature>
<dbReference type="OMA" id="MCKKVAQ"/>
<feature type="coiled-coil region" evidence="2">
    <location>
        <begin position="662"/>
        <end position="712"/>
    </location>
</feature>
<evidence type="ECO:0000313" key="5">
    <source>
        <dbReference type="EMBL" id="CEG36007.1"/>
    </source>
</evidence>
<feature type="compositionally biased region" description="Polar residues" evidence="3">
    <location>
        <begin position="1010"/>
        <end position="1025"/>
    </location>
</feature>
<dbReference type="InterPro" id="IPR039478">
    <property type="entry name" value="FAM184A/B_N"/>
</dbReference>
<evidence type="ECO:0000256" key="2">
    <source>
        <dbReference type="SAM" id="Coils"/>
    </source>
</evidence>
<dbReference type="AlphaFoldDB" id="A0A0P1A7C5"/>
<evidence type="ECO:0000256" key="1">
    <source>
        <dbReference type="ARBA" id="ARBA00023054"/>
    </source>
</evidence>
<dbReference type="Pfam" id="PF15665">
    <property type="entry name" value="FAM184"/>
    <property type="match status" value="1"/>
</dbReference>
<dbReference type="Proteomes" id="UP000054928">
    <property type="component" value="Unassembled WGS sequence"/>
</dbReference>
<accession>A0A0P1A7C5</accession>
<organism evidence="5 6">
    <name type="scientific">Plasmopara halstedii</name>
    <name type="common">Downy mildew of sunflower</name>
    <dbReference type="NCBI Taxonomy" id="4781"/>
    <lineage>
        <taxon>Eukaryota</taxon>
        <taxon>Sar</taxon>
        <taxon>Stramenopiles</taxon>
        <taxon>Oomycota</taxon>
        <taxon>Peronosporomycetes</taxon>
        <taxon>Peronosporales</taxon>
        <taxon>Peronosporaceae</taxon>
        <taxon>Plasmopara</taxon>
    </lineage>
</organism>
<dbReference type="EMBL" id="CCYD01000109">
    <property type="protein sequence ID" value="CEG36007.1"/>
    <property type="molecule type" value="Genomic_DNA"/>
</dbReference>
<protein>
    <recommendedName>
        <fullName evidence="4">Protein FAM184A/B N-terminal domain-containing protein</fullName>
    </recommendedName>
</protein>
<feature type="coiled-coil region" evidence="2">
    <location>
        <begin position="98"/>
        <end position="125"/>
    </location>
</feature>
<evidence type="ECO:0000256" key="3">
    <source>
        <dbReference type="SAM" id="MobiDB-lite"/>
    </source>
</evidence>
<dbReference type="STRING" id="4781.A0A0P1A7C5"/>
<reference evidence="6" key="1">
    <citation type="submission" date="2014-09" db="EMBL/GenBank/DDBJ databases">
        <authorList>
            <person name="Sharma Rahul"/>
            <person name="Thines Marco"/>
        </authorList>
    </citation>
    <scope>NUCLEOTIDE SEQUENCE [LARGE SCALE GENOMIC DNA]</scope>
</reference>
<keyword evidence="1 2" id="KW-0175">Coiled coil</keyword>
<feature type="domain" description="Protein FAM184A/B N-terminal" evidence="4">
    <location>
        <begin position="23"/>
        <end position="208"/>
    </location>
</feature>
<feature type="coiled-coil region" evidence="2">
    <location>
        <begin position="497"/>
        <end position="552"/>
    </location>
</feature>
<name>A0A0P1A7C5_PLAHL</name>
<sequence>MMNTSAAAELHLKMCKKIAQLTKKITQDAADKIKMLHGTLQTQTTATAQREHQYAAERQRLINEAKQQQQRTHASQVAAEEAFKAKVSELEILVKGAQDAYENRVKDLTQRAEAMKEEFENTSKEENLANKARLEELTIKHADEMKQLETISTSKYNKMLAEQLRLQEISKANLVSAQKDWEKQQQDAAAEHERQRVTQAVSAQTAFDMMKHDYLTKIEAFSIEMEALRANETMLCQENETLVKSQQEAAWTKQQLEAQMAKLQQDVLSERQDSAAHSEELQRMLVVSKNQGNEMAQEIETLKQSLHTREQGLVQTQREIETLQQEAITYKATASETQARLNQQLQTYEMQVVGLNHNIQAATEEIKAGQQQIQTLETELKATHNKMVTIQTDDARNTLKLTQELEAVQLKLQQAIIAHNQALEALEQTHKETLQQLVSTHTLEMEKHRVEAAKHLDQMEKQLNEASHQSLDATITALTRKHEEIVSEHDEVAKTLQAKLNKEIDAFKVQVNVLQSQVATGTHQLTALQTQHEELSQQLKSSQQQVSFLQSSNDALQLSTSKLQKERDAAHQKQLHECQSQHESVVESLSKEVNQIKQEHSNILRQMTQDQATRLQNITEMLESQRLKELSAQEKMMRELYEPQITKLQEQIKVVRLTFEASTEQAAEMQRVMDEVRRLEQEDFCSAMIRSIEQTVAERARAELEARQERDKLQLDHSRYVHEVEMCVRNEMQAQLTSLQAKADLDFARIVSDHRHELDTATQRHAENLKEMETTMFDAKERAIVTVKADAAVQLAGMIIKKDEERSEALLKAQTIYDKQYGEVRERLEATAESLTKKRLEWASAMQESQDLKAALTAKTEEMTVKVAVLEQKSREEIETIKAATKYEMDKLLEENLSETKKLSDQFHETQRVMLDQITELKKTIIDWQEKYARRESRSEDVAHIVELERLVEEKDALVQKTLDEMAYFKRELLNREEMYNKTFARSPNIGLLQVLKPHVQMQQSFNSINATQSSKARGKTQTFDPPTALQRRRSERSGLNASLTANAKVLLQLDDRTVVMEVEIRLGVCNISPAELTSLSRPTRFSIELVDVNTELLVVHTGLVYVQVLFRHSSF</sequence>